<proteinExistence type="predicted"/>
<organism evidence="2 3">
    <name type="scientific">Cardamine amara subsp. amara</name>
    <dbReference type="NCBI Taxonomy" id="228776"/>
    <lineage>
        <taxon>Eukaryota</taxon>
        <taxon>Viridiplantae</taxon>
        <taxon>Streptophyta</taxon>
        <taxon>Embryophyta</taxon>
        <taxon>Tracheophyta</taxon>
        <taxon>Spermatophyta</taxon>
        <taxon>Magnoliopsida</taxon>
        <taxon>eudicotyledons</taxon>
        <taxon>Gunneridae</taxon>
        <taxon>Pentapetalae</taxon>
        <taxon>rosids</taxon>
        <taxon>malvids</taxon>
        <taxon>Brassicales</taxon>
        <taxon>Brassicaceae</taxon>
        <taxon>Cardamineae</taxon>
        <taxon>Cardamine</taxon>
    </lineage>
</organism>
<name>A0ABD0ZXF8_CARAN</name>
<feature type="region of interest" description="Disordered" evidence="1">
    <location>
        <begin position="77"/>
        <end position="136"/>
    </location>
</feature>
<evidence type="ECO:0000313" key="3">
    <source>
        <dbReference type="Proteomes" id="UP001558713"/>
    </source>
</evidence>
<comment type="caution">
    <text evidence="2">The sequence shown here is derived from an EMBL/GenBank/DDBJ whole genome shotgun (WGS) entry which is preliminary data.</text>
</comment>
<dbReference type="PANTHER" id="PTHR21277:SF44">
    <property type="entry name" value="TRANSCRIPTIONAL REGULATOR OF RNA POLII, SAGA, SUBUNIT"/>
    <property type="match status" value="1"/>
</dbReference>
<dbReference type="InterPro" id="IPR024738">
    <property type="entry name" value="Hfi1/Tada1"/>
</dbReference>
<dbReference type="AlphaFoldDB" id="A0ABD0ZXF8"/>
<dbReference type="EMBL" id="JBANAX010000648">
    <property type="protein sequence ID" value="KAL1199301.1"/>
    <property type="molecule type" value="Genomic_DNA"/>
</dbReference>
<feature type="compositionally biased region" description="Polar residues" evidence="1">
    <location>
        <begin position="122"/>
        <end position="134"/>
    </location>
</feature>
<gene>
    <name evidence="2" type="ORF">V5N11_016139</name>
</gene>
<dbReference type="CDD" id="cd22933">
    <property type="entry name" value="HFD_HFI1"/>
    <property type="match status" value="1"/>
</dbReference>
<accession>A0ABD0ZXF8</accession>
<protein>
    <recommendedName>
        <fullName evidence="4">Transcriptional regulator of RNA polII, SAGA, subunit</fullName>
    </recommendedName>
</protein>
<dbReference type="PANTHER" id="PTHR21277">
    <property type="entry name" value="TRANSCRIPTIONAL ADAPTER 1"/>
    <property type="match status" value="1"/>
</dbReference>
<dbReference type="Pfam" id="PF12767">
    <property type="entry name" value="SAGA-Tad1"/>
    <property type="match status" value="1"/>
</dbReference>
<sequence length="297" mass="33198">MGSDQCFSRLNTLEIKALIYQKIGHQRADTYFNQLGKFLTSRISKSEFDKHCIKTIGRENIALHNRLVSSILKNASVAKSPPPRYPKKSGNVDSAFSPSPRKCMSRKFRDRPSPLGPLGKPQSITTTNDESMSKAQRLPMEVVSVEDGEEVEQMTSVQSRRSPLTAPLGVSFNLKTGARKSIFSSYNGINRDTCQSSGELPDTNTLRARLEKKLEMEGIKLSMESANLLNTGLNAFMRRLIEPSLSLASSRMNSQRKQTVSNVSVLDFRSAMELNPRVLGEQWPIHLEKICCRGSEE</sequence>
<keyword evidence="3" id="KW-1185">Reference proteome</keyword>
<dbReference type="Proteomes" id="UP001558713">
    <property type="component" value="Unassembled WGS sequence"/>
</dbReference>
<evidence type="ECO:0000313" key="2">
    <source>
        <dbReference type="EMBL" id="KAL1199301.1"/>
    </source>
</evidence>
<evidence type="ECO:0000256" key="1">
    <source>
        <dbReference type="SAM" id="MobiDB-lite"/>
    </source>
</evidence>
<reference evidence="2 3" key="1">
    <citation type="submission" date="2024-04" db="EMBL/GenBank/DDBJ databases">
        <title>Genome assembly C_amara_ONT_v2.</title>
        <authorList>
            <person name="Yant L."/>
            <person name="Moore C."/>
            <person name="Slenker M."/>
        </authorList>
    </citation>
    <scope>NUCLEOTIDE SEQUENCE [LARGE SCALE GENOMIC DNA]</scope>
    <source>
        <tissue evidence="2">Leaf</tissue>
    </source>
</reference>
<evidence type="ECO:0008006" key="4">
    <source>
        <dbReference type="Google" id="ProtNLM"/>
    </source>
</evidence>